<proteinExistence type="predicted"/>
<evidence type="ECO:0000256" key="2">
    <source>
        <dbReference type="SAM" id="MobiDB-lite"/>
    </source>
</evidence>
<feature type="region of interest" description="Disordered" evidence="2">
    <location>
        <begin position="370"/>
        <end position="394"/>
    </location>
</feature>
<feature type="region of interest" description="Disordered" evidence="2">
    <location>
        <begin position="88"/>
        <end position="154"/>
    </location>
</feature>
<feature type="region of interest" description="Disordered" evidence="2">
    <location>
        <begin position="461"/>
        <end position="542"/>
    </location>
</feature>
<evidence type="ECO:0000313" key="4">
    <source>
        <dbReference type="Proteomes" id="UP000594262"/>
    </source>
</evidence>
<dbReference type="GeneID" id="136821667"/>
<name>A0A7M5X6V2_9CNID</name>
<reference evidence="3" key="1">
    <citation type="submission" date="2021-01" db="UniProtKB">
        <authorList>
            <consortium name="EnsemblMetazoa"/>
        </authorList>
    </citation>
    <scope>IDENTIFICATION</scope>
</reference>
<feature type="region of interest" description="Disordered" evidence="2">
    <location>
        <begin position="166"/>
        <end position="196"/>
    </location>
</feature>
<dbReference type="Proteomes" id="UP000594262">
    <property type="component" value="Unplaced"/>
</dbReference>
<feature type="compositionally biased region" description="Polar residues" evidence="2">
    <location>
        <begin position="88"/>
        <end position="99"/>
    </location>
</feature>
<feature type="coiled-coil region" evidence="1">
    <location>
        <begin position="40"/>
        <end position="67"/>
    </location>
</feature>
<dbReference type="AlphaFoldDB" id="A0A7M5X6V2"/>
<feature type="region of interest" description="Disordered" evidence="2">
    <location>
        <begin position="208"/>
        <end position="278"/>
    </location>
</feature>
<keyword evidence="4" id="KW-1185">Reference proteome</keyword>
<evidence type="ECO:0000313" key="3">
    <source>
        <dbReference type="EnsemblMetazoa" id="CLYHEMP017780.1"/>
    </source>
</evidence>
<dbReference type="OrthoDB" id="10611127at2759"/>
<feature type="compositionally biased region" description="Polar residues" evidence="2">
    <location>
        <begin position="461"/>
        <end position="475"/>
    </location>
</feature>
<organism evidence="3 4">
    <name type="scientific">Clytia hemisphaerica</name>
    <dbReference type="NCBI Taxonomy" id="252671"/>
    <lineage>
        <taxon>Eukaryota</taxon>
        <taxon>Metazoa</taxon>
        <taxon>Cnidaria</taxon>
        <taxon>Hydrozoa</taxon>
        <taxon>Hydroidolina</taxon>
        <taxon>Leptothecata</taxon>
        <taxon>Obeliida</taxon>
        <taxon>Clytiidae</taxon>
        <taxon>Clytia</taxon>
    </lineage>
</organism>
<feature type="compositionally biased region" description="Polar residues" evidence="2">
    <location>
        <begin position="111"/>
        <end position="127"/>
    </location>
</feature>
<protein>
    <submittedName>
        <fullName evidence="3">Uncharacterized protein</fullName>
    </submittedName>
</protein>
<evidence type="ECO:0000256" key="1">
    <source>
        <dbReference type="SAM" id="Coils"/>
    </source>
</evidence>
<feature type="compositionally biased region" description="Basic and acidic residues" evidence="2">
    <location>
        <begin position="129"/>
        <end position="148"/>
    </location>
</feature>
<sequence>MDRFSKDHQFTKGKMSLGSNEAKEAVATLRDRLKHGQNMTKILESQLDTAQQNISLLQGQVRLANETILNLKKYFTETENTLNDLFTSNHSSRSFQYNDGATKEQSDMDKNQQMSKVARGSTRSPRTPESMDTKTHHDDKRREREHNNKSPYAQQLRQVLDALQDEEPKKSSHTHHRLHEKTEPSEHSPSPPPADRRLMQATKHYHHENEGGAFQRRQPHPEEDYPKMKHHKMNGHPSRESTNGNHHDPISPKPSYYQQHHSNELSHGHHQPHPHSNHCMGPCCPSETPPSSYKMMEKSYHYGSDEKPTHYVEKSPNGGLHYIAVHSPESTTSSGKHGERHHSHHYVPYAYHIPGENPHKMIHEMPPQPLSPTTNSGGGRRKRAYAPLLPNEEPPHLKYTKVKRIDGSKLTAQKVLQDFTKRRFIAYNPRYDLDLLIVPPPIPASDLLKGGHQFKGTEQKMTNIRSPVASPQENKIQSERRSTIYGKPSNESHSDKEDEEVFTEPRSPLDDANNNNHHDDNNNNNKTVNNNSWPHKPQIYSGKGVSVLPSIKEEPRSNKLEDQINKLRHDQETNTIPAVYRQQDSPYSDTNNNNENSPMVVRENAASPIPIVRRTEQYCS</sequence>
<feature type="compositionally biased region" description="Basic and acidic residues" evidence="2">
    <location>
        <begin position="101"/>
        <end position="110"/>
    </location>
</feature>
<keyword evidence="1" id="KW-0175">Coiled coil</keyword>
<accession>A0A7M5X6V2</accession>
<dbReference type="EnsemblMetazoa" id="CLYHEMT017780.1">
    <property type="protein sequence ID" value="CLYHEMP017780.1"/>
    <property type="gene ID" value="CLYHEMG017780"/>
</dbReference>
<dbReference type="RefSeq" id="XP_066933978.1">
    <property type="nucleotide sequence ID" value="XM_067077877.1"/>
</dbReference>
<feature type="compositionally biased region" description="Low complexity" evidence="2">
    <location>
        <begin position="522"/>
        <end position="531"/>
    </location>
</feature>